<dbReference type="Proteomes" id="UP000218418">
    <property type="component" value="Chromosome"/>
</dbReference>
<dbReference type="Gene3D" id="1.10.1200.10">
    <property type="entry name" value="ACP-like"/>
    <property type="match status" value="1"/>
</dbReference>
<dbReference type="Pfam" id="PF13193">
    <property type="entry name" value="AMP-binding_C"/>
    <property type="match status" value="1"/>
</dbReference>
<dbReference type="InterPro" id="IPR020459">
    <property type="entry name" value="AMP-binding"/>
</dbReference>
<dbReference type="GO" id="GO:0043041">
    <property type="term" value="P:amino acid activation for nonribosomal peptide biosynthetic process"/>
    <property type="evidence" value="ECO:0007669"/>
    <property type="project" value="TreeGrafter"/>
</dbReference>
<dbReference type="NCBIfam" id="TIGR01733">
    <property type="entry name" value="AA-adenyl-dom"/>
    <property type="match status" value="1"/>
</dbReference>
<dbReference type="FunFam" id="3.30.300.30:FF:000010">
    <property type="entry name" value="Enterobactin synthetase component F"/>
    <property type="match status" value="1"/>
</dbReference>
<reference evidence="7 8" key="1">
    <citation type="submission" date="2017-06" db="EMBL/GenBank/DDBJ databases">
        <title>Genome sequencing of cyanobaciteial culture collection at National Institute for Environmental Studies (NIES).</title>
        <authorList>
            <person name="Hirose Y."/>
            <person name="Shimura Y."/>
            <person name="Fujisawa T."/>
            <person name="Nakamura Y."/>
            <person name="Kawachi M."/>
        </authorList>
    </citation>
    <scope>NUCLEOTIDE SEQUENCE [LARGE SCALE GENOMIC DNA]</scope>
    <source>
        <strain evidence="7 8">NIES-267</strain>
    </source>
</reference>
<dbReference type="Gene3D" id="3.30.559.30">
    <property type="entry name" value="Nonribosomal peptide synthetase, condensation domain"/>
    <property type="match status" value="1"/>
</dbReference>
<dbReference type="GO" id="GO:0003824">
    <property type="term" value="F:catalytic activity"/>
    <property type="evidence" value="ECO:0007669"/>
    <property type="project" value="InterPro"/>
</dbReference>
<keyword evidence="4" id="KW-0597">Phosphoprotein</keyword>
<dbReference type="PROSITE" id="PS00455">
    <property type="entry name" value="AMP_BINDING"/>
    <property type="match status" value="1"/>
</dbReference>
<dbReference type="Gene3D" id="3.40.50.980">
    <property type="match status" value="2"/>
</dbReference>
<dbReference type="GO" id="GO:0005737">
    <property type="term" value="C:cytoplasm"/>
    <property type="evidence" value="ECO:0007669"/>
    <property type="project" value="TreeGrafter"/>
</dbReference>
<dbReference type="AlphaFoldDB" id="A0A1Z4LK88"/>
<protein>
    <submittedName>
        <fullName evidence="7">Peptide synthetase</fullName>
    </submittedName>
</protein>
<dbReference type="GO" id="GO:0044550">
    <property type="term" value="P:secondary metabolite biosynthetic process"/>
    <property type="evidence" value="ECO:0007669"/>
    <property type="project" value="UniProtKB-ARBA"/>
</dbReference>
<dbReference type="EMBL" id="AP018227">
    <property type="protein sequence ID" value="BAY81647.1"/>
    <property type="molecule type" value="Genomic_DNA"/>
</dbReference>
<proteinExistence type="inferred from homology"/>
<dbReference type="SUPFAM" id="SSF52777">
    <property type="entry name" value="CoA-dependent acyltransferases"/>
    <property type="match status" value="2"/>
</dbReference>
<dbReference type="Gene3D" id="2.30.38.10">
    <property type="entry name" value="Luciferase, Domain 3"/>
    <property type="match status" value="1"/>
</dbReference>
<dbReference type="CDD" id="cd12116">
    <property type="entry name" value="A_NRPS_Ta1_like"/>
    <property type="match status" value="1"/>
</dbReference>
<dbReference type="InterPro" id="IPR036736">
    <property type="entry name" value="ACP-like_sf"/>
</dbReference>
<dbReference type="InterPro" id="IPR001242">
    <property type="entry name" value="Condensation_dom"/>
</dbReference>
<organism evidence="7 8">
    <name type="scientific">Calothrix parasitica NIES-267</name>
    <dbReference type="NCBI Taxonomy" id="1973488"/>
    <lineage>
        <taxon>Bacteria</taxon>
        <taxon>Bacillati</taxon>
        <taxon>Cyanobacteriota</taxon>
        <taxon>Cyanophyceae</taxon>
        <taxon>Nostocales</taxon>
        <taxon>Calotrichaceae</taxon>
        <taxon>Calothrix</taxon>
    </lineage>
</organism>
<dbReference type="FunFam" id="3.40.50.980:FF:000001">
    <property type="entry name" value="Non-ribosomal peptide synthetase"/>
    <property type="match status" value="1"/>
</dbReference>
<feature type="region of interest" description="Disordered" evidence="5">
    <location>
        <begin position="1095"/>
        <end position="1125"/>
    </location>
</feature>
<dbReference type="Gene3D" id="3.30.300.30">
    <property type="match status" value="1"/>
</dbReference>
<evidence type="ECO:0000313" key="7">
    <source>
        <dbReference type="EMBL" id="BAY81647.1"/>
    </source>
</evidence>
<dbReference type="FunFam" id="3.40.50.12780:FF:000012">
    <property type="entry name" value="Non-ribosomal peptide synthetase"/>
    <property type="match status" value="1"/>
</dbReference>
<dbReference type="FunFam" id="1.10.1200.10:FF:000005">
    <property type="entry name" value="Nonribosomal peptide synthetase 1"/>
    <property type="match status" value="1"/>
</dbReference>
<dbReference type="SUPFAM" id="SSF47336">
    <property type="entry name" value="ACP-like"/>
    <property type="match status" value="1"/>
</dbReference>
<dbReference type="InterPro" id="IPR009081">
    <property type="entry name" value="PP-bd_ACP"/>
</dbReference>
<keyword evidence="3" id="KW-0596">Phosphopantetheine</keyword>
<sequence length="1125" mass="128034">MSKKQIEDIYPLSPMQQGMLFHSLYAPDSGVYIIRVSFEVRGNLDIAAFEQAWQFAIDKHPVLRTAFVWEKVEKPLQVVGRKVKVPIILIDWLSLELSIQSQQLEELLQSQQKQGFNLSKAPLVRLILIRKQPQVYQFIWIYHHLLLDGWSVPFVLQDVLTSYSNISSELLNSDLNKSINKSINKSRPYKDYIAWLQQQNLSEAEQFWRKNLAGFVAPTAFRVDKKLEPAIKPNSNNQKQETQLSEEITSKLQTFAKNHQLTLNTLIQAAFSLMLSRYSGEKDIVFGVTSSGRPTSLANSESMVGLFINTLPLRVKVDGKQKLLPWLEQLQKQQIELQQYEYSPLLEIQRWSDIPRGLPLFESIIVFENYPVEKTVKSAIKDLNLQNINTTEQNNYPLGLYVVVDSKITLRMLYDGYRFDDATVTRILGNLQTVLEGMLIDSQQFLSELTLLTPKEQQQLLVEWNDTDCDYSNLCIHQLFEAQAERTPDKIAVIFESQKLTYKELNQKANKLARYLQLLGVTRETRVGICLERSETMLIGLLGILKAGGTYIPLDPAFPQERLTFMVEDSGVDFFVTDSKTSPLTPLLNKERGDKAQLYRGEVINVDTNWELIEKQYKENLPVQTNPENLAYIIYTSGSTGKPKGVQIMHKSLVNCLESMQKKPGITPDDTLLSVTTLSFDIAALELYLPLITGAGLVIVSREISADAIELTRSIEENQVTIMQATPATWRLLLVAGWKGNQQVKVLCGGEALDVNIAQELLKRSKEVWNLYGPTEATIWSSVAECRDALAKRARRTLYRVSIASVPIGKPINNTQFYVLNNDLKPVPIGVPGELYIGGAGLANGYLNKPELTAEKFIDNPLFHINANENTSPPSPRPIKERSVLQDDSKLYKTGDLVRYLPSGDLEYLGRIDYQVKLRGFRIELGEIEAVLMQHPDVKQAVVTLLKNQDDEKLIAYLISSSEVSQTDLREFMQDKLPGYMIPSNYMMLEEFPLTPNRKIDRKALPTPEINRPNLDNYVIPSSEIEREIAQIWQQVLQVDKIGIHDNFFDLGGHSLSMVKVHSQLREKFDSHIPLVEMFRHPTISALVGYFSNPDNDNVQKDNSRDEKVSAGKERLKQRLNRRKS</sequence>
<dbReference type="InterPro" id="IPR023213">
    <property type="entry name" value="CAT-like_dom_sf"/>
</dbReference>
<name>A0A1Z4LK88_9CYAN</name>
<dbReference type="InterPro" id="IPR025110">
    <property type="entry name" value="AMP-bd_C"/>
</dbReference>
<comment type="cofactor">
    <cofactor evidence="1">
        <name>pantetheine 4'-phosphate</name>
        <dbReference type="ChEBI" id="CHEBI:47942"/>
    </cofactor>
</comment>
<evidence type="ECO:0000256" key="5">
    <source>
        <dbReference type="SAM" id="MobiDB-lite"/>
    </source>
</evidence>
<dbReference type="Pfam" id="PF00501">
    <property type="entry name" value="AMP-binding"/>
    <property type="match status" value="1"/>
</dbReference>
<feature type="domain" description="Carrier" evidence="6">
    <location>
        <begin position="1020"/>
        <end position="1095"/>
    </location>
</feature>
<evidence type="ECO:0000256" key="4">
    <source>
        <dbReference type="ARBA" id="ARBA00022553"/>
    </source>
</evidence>
<dbReference type="CDD" id="cd19543">
    <property type="entry name" value="DCL_NRPS"/>
    <property type="match status" value="1"/>
</dbReference>
<evidence type="ECO:0000313" key="8">
    <source>
        <dbReference type="Proteomes" id="UP000218418"/>
    </source>
</evidence>
<dbReference type="InterPro" id="IPR045851">
    <property type="entry name" value="AMP-bd_C_sf"/>
</dbReference>
<dbReference type="PANTHER" id="PTHR45527">
    <property type="entry name" value="NONRIBOSOMAL PEPTIDE SYNTHETASE"/>
    <property type="match status" value="1"/>
</dbReference>
<feature type="compositionally biased region" description="Basic and acidic residues" evidence="5">
    <location>
        <begin position="1098"/>
        <end position="1117"/>
    </location>
</feature>
<accession>A0A1Z4LK88</accession>
<evidence type="ECO:0000256" key="1">
    <source>
        <dbReference type="ARBA" id="ARBA00001957"/>
    </source>
</evidence>
<dbReference type="PANTHER" id="PTHR45527:SF1">
    <property type="entry name" value="FATTY ACID SYNTHASE"/>
    <property type="match status" value="1"/>
</dbReference>
<dbReference type="SUPFAM" id="SSF56801">
    <property type="entry name" value="Acetyl-CoA synthetase-like"/>
    <property type="match status" value="1"/>
</dbReference>
<keyword evidence="8" id="KW-1185">Reference proteome</keyword>
<dbReference type="InterPro" id="IPR000873">
    <property type="entry name" value="AMP-dep_synth/lig_dom"/>
</dbReference>
<dbReference type="InterPro" id="IPR010071">
    <property type="entry name" value="AA_adenyl_dom"/>
</dbReference>
<comment type="similarity">
    <text evidence="2">Belongs to the ATP-dependent AMP-binding enzyme family.</text>
</comment>
<gene>
    <name evidence="7" type="ORF">NIES267_11240</name>
</gene>
<evidence type="ECO:0000256" key="3">
    <source>
        <dbReference type="ARBA" id="ARBA00022450"/>
    </source>
</evidence>
<dbReference type="GO" id="GO:0031177">
    <property type="term" value="F:phosphopantetheine binding"/>
    <property type="evidence" value="ECO:0007669"/>
    <property type="project" value="TreeGrafter"/>
</dbReference>
<dbReference type="Gene3D" id="3.30.559.10">
    <property type="entry name" value="Chloramphenicol acetyltransferase-like domain"/>
    <property type="match status" value="1"/>
</dbReference>
<dbReference type="Pfam" id="PF00668">
    <property type="entry name" value="Condensation"/>
    <property type="match status" value="1"/>
</dbReference>
<dbReference type="PRINTS" id="PR00154">
    <property type="entry name" value="AMPBINDING"/>
</dbReference>
<dbReference type="PROSITE" id="PS50075">
    <property type="entry name" value="CARRIER"/>
    <property type="match status" value="1"/>
</dbReference>
<dbReference type="GO" id="GO:0008610">
    <property type="term" value="P:lipid biosynthetic process"/>
    <property type="evidence" value="ECO:0007669"/>
    <property type="project" value="UniProtKB-ARBA"/>
</dbReference>
<evidence type="ECO:0000256" key="2">
    <source>
        <dbReference type="ARBA" id="ARBA00006432"/>
    </source>
</evidence>
<dbReference type="Pfam" id="PF00550">
    <property type="entry name" value="PP-binding"/>
    <property type="match status" value="1"/>
</dbReference>
<dbReference type="InterPro" id="IPR020845">
    <property type="entry name" value="AMP-binding_CS"/>
</dbReference>
<evidence type="ECO:0000259" key="6">
    <source>
        <dbReference type="PROSITE" id="PS50075"/>
    </source>
</evidence>